<comment type="caution">
    <text evidence="1">The sequence shown here is derived from an EMBL/GenBank/DDBJ whole genome shotgun (WGS) entry which is preliminary data.</text>
</comment>
<evidence type="ECO:0000313" key="2">
    <source>
        <dbReference type="Proteomes" id="UP000091857"/>
    </source>
</evidence>
<name>A0ACB7GXV6_MANES</name>
<reference evidence="2" key="1">
    <citation type="journal article" date="2016" name="Nat. Biotechnol.">
        <title>Sequencing wild and cultivated cassava and related species reveals extensive interspecific hybridization and genetic diversity.</title>
        <authorList>
            <person name="Bredeson J.V."/>
            <person name="Lyons J.B."/>
            <person name="Prochnik S.E."/>
            <person name="Wu G.A."/>
            <person name="Ha C.M."/>
            <person name="Edsinger-Gonzales E."/>
            <person name="Grimwood J."/>
            <person name="Schmutz J."/>
            <person name="Rabbi I.Y."/>
            <person name="Egesi C."/>
            <person name="Nauluvula P."/>
            <person name="Lebot V."/>
            <person name="Ndunguru J."/>
            <person name="Mkamilo G."/>
            <person name="Bart R.S."/>
            <person name="Setter T.L."/>
            <person name="Gleadow R.M."/>
            <person name="Kulakow P."/>
            <person name="Ferguson M.E."/>
            <person name="Rounsley S."/>
            <person name="Rokhsar D.S."/>
        </authorList>
    </citation>
    <scope>NUCLEOTIDE SEQUENCE [LARGE SCALE GENOMIC DNA]</scope>
    <source>
        <strain evidence="2">cv. AM560-2</strain>
    </source>
</reference>
<protein>
    <submittedName>
        <fullName evidence="1">Uncharacterized protein</fullName>
    </submittedName>
</protein>
<evidence type="ECO:0000313" key="1">
    <source>
        <dbReference type="EMBL" id="KAG8645142.1"/>
    </source>
</evidence>
<organism evidence="1 2">
    <name type="scientific">Manihot esculenta</name>
    <name type="common">Cassava</name>
    <name type="synonym">Jatropha manihot</name>
    <dbReference type="NCBI Taxonomy" id="3983"/>
    <lineage>
        <taxon>Eukaryota</taxon>
        <taxon>Viridiplantae</taxon>
        <taxon>Streptophyta</taxon>
        <taxon>Embryophyta</taxon>
        <taxon>Tracheophyta</taxon>
        <taxon>Spermatophyta</taxon>
        <taxon>Magnoliopsida</taxon>
        <taxon>eudicotyledons</taxon>
        <taxon>Gunneridae</taxon>
        <taxon>Pentapetalae</taxon>
        <taxon>rosids</taxon>
        <taxon>fabids</taxon>
        <taxon>Malpighiales</taxon>
        <taxon>Euphorbiaceae</taxon>
        <taxon>Crotonoideae</taxon>
        <taxon>Manihoteae</taxon>
        <taxon>Manihot</taxon>
    </lineage>
</organism>
<sequence>MAHFIPSKLFFQEIVRLHGVPKTITSDRDVKFLAHFWVTFWKCFGTELRYSSAAHPQTDGQTEVVNQTLGNLLRCICSNKKTAWDLALAQAEFAYNSAIHSSTKMSPFAIVYRKVPAHTVDLIALPTGYHNSLAASNLAKQQVDIFKQVQQCLTEANDKY</sequence>
<proteinExistence type="predicted"/>
<gene>
    <name evidence="1" type="ORF">MANES_10G036329v8</name>
</gene>
<keyword evidence="2" id="KW-1185">Reference proteome</keyword>
<accession>A0ACB7GXV6</accession>
<dbReference type="Proteomes" id="UP000091857">
    <property type="component" value="Chromosome 10"/>
</dbReference>
<dbReference type="EMBL" id="CM004396">
    <property type="protein sequence ID" value="KAG8645142.1"/>
    <property type="molecule type" value="Genomic_DNA"/>
</dbReference>